<keyword evidence="4 6" id="KW-0472">Membrane</keyword>
<evidence type="ECO:0000256" key="6">
    <source>
        <dbReference type="SAM" id="Phobius"/>
    </source>
</evidence>
<evidence type="ECO:0000256" key="2">
    <source>
        <dbReference type="ARBA" id="ARBA00022448"/>
    </source>
</evidence>
<evidence type="ECO:0000313" key="9">
    <source>
        <dbReference type="Proteomes" id="UP001367676"/>
    </source>
</evidence>
<dbReference type="InterPro" id="IPR041875">
    <property type="entry name" value="Syntaxin-8_SNARE"/>
</dbReference>
<protein>
    <recommendedName>
        <fullName evidence="7">t-SNARE coiled-coil homology domain-containing protein</fullName>
    </recommendedName>
</protein>
<evidence type="ECO:0000313" key="8">
    <source>
        <dbReference type="EMBL" id="KAK7590931.1"/>
    </source>
</evidence>
<evidence type="ECO:0000256" key="1">
    <source>
        <dbReference type="ARBA" id="ARBA00004370"/>
    </source>
</evidence>
<dbReference type="SMART" id="SM00397">
    <property type="entry name" value="t_SNARE"/>
    <property type="match status" value="1"/>
</dbReference>
<dbReference type="PROSITE" id="PS50192">
    <property type="entry name" value="T_SNARE"/>
    <property type="match status" value="1"/>
</dbReference>
<dbReference type="GO" id="GO:0006906">
    <property type="term" value="P:vesicle fusion"/>
    <property type="evidence" value="ECO:0007669"/>
    <property type="project" value="TreeGrafter"/>
</dbReference>
<sequence length="248" mass="28743">MSLVIIDNDPWLVEHELMEKLEREIIDLLNKRSVELKSSDTYARLSSTIRLRLKQFDDEVQQLARKLREATISRSITLDEGERRERLIEQLKSKVIQLQRRFNHRDTMSQINRTEISNSRFGSSSNRVGAHTSGWSTDDDSLLPENPSQMDIERLRFQQRQIMKDQDNGLDELSKIISRQKDIAVKIGSEADTQNEIIDDISARMERTTTGLRAGTDHIHVVSMKDSTCGYWIIIILLFVAIIFVLLF</sequence>
<feature type="region of interest" description="Disordered" evidence="5">
    <location>
        <begin position="119"/>
        <end position="143"/>
    </location>
</feature>
<dbReference type="AlphaFoldDB" id="A0AAN9TX84"/>
<name>A0AAN9TX84_9HEMI</name>
<reference evidence="8 9" key="1">
    <citation type="submission" date="2024-03" db="EMBL/GenBank/DDBJ databases">
        <title>Adaptation during the transition from Ophiocordyceps entomopathogen to insect associate is accompanied by gene loss and intensified selection.</title>
        <authorList>
            <person name="Ward C.M."/>
            <person name="Onetto C.A."/>
            <person name="Borneman A.R."/>
        </authorList>
    </citation>
    <scope>NUCLEOTIDE SEQUENCE [LARGE SCALE GENOMIC DNA]</scope>
    <source>
        <strain evidence="8">AWRI1</strain>
        <tissue evidence="8">Single Adult Female</tissue>
    </source>
</reference>
<evidence type="ECO:0000256" key="3">
    <source>
        <dbReference type="ARBA" id="ARBA00023054"/>
    </source>
</evidence>
<dbReference type="EMBL" id="JBBCAQ010000022">
    <property type="protein sequence ID" value="KAK7590931.1"/>
    <property type="molecule type" value="Genomic_DNA"/>
</dbReference>
<comment type="caution">
    <text evidence="8">The sequence shown here is derived from an EMBL/GenBank/DDBJ whole genome shotgun (WGS) entry which is preliminary data.</text>
</comment>
<keyword evidence="9" id="KW-1185">Reference proteome</keyword>
<dbReference type="SUPFAM" id="SSF58038">
    <property type="entry name" value="SNARE fusion complex"/>
    <property type="match status" value="1"/>
</dbReference>
<dbReference type="GO" id="GO:0031201">
    <property type="term" value="C:SNARE complex"/>
    <property type="evidence" value="ECO:0007669"/>
    <property type="project" value="TreeGrafter"/>
</dbReference>
<keyword evidence="3" id="KW-0175">Coiled coil</keyword>
<comment type="subcellular location">
    <subcellularLocation>
        <location evidence="1">Membrane</location>
    </subcellularLocation>
</comment>
<accession>A0AAN9TX84</accession>
<dbReference type="GO" id="GO:0006886">
    <property type="term" value="P:intracellular protein transport"/>
    <property type="evidence" value="ECO:0007669"/>
    <property type="project" value="TreeGrafter"/>
</dbReference>
<keyword evidence="6" id="KW-0812">Transmembrane</keyword>
<proteinExistence type="predicted"/>
<feature type="domain" description="T-SNARE coiled-coil homology" evidence="7">
    <location>
        <begin position="160"/>
        <end position="222"/>
    </location>
</feature>
<dbReference type="PANTHER" id="PTHR19957:SF124">
    <property type="entry name" value="SYNTAXIN-8"/>
    <property type="match status" value="1"/>
</dbReference>
<dbReference type="Gene3D" id="1.20.5.110">
    <property type="match status" value="1"/>
</dbReference>
<gene>
    <name evidence="8" type="ORF">V9T40_002544</name>
</gene>
<dbReference type="Pfam" id="PF05739">
    <property type="entry name" value="SNARE"/>
    <property type="match status" value="1"/>
</dbReference>
<evidence type="ECO:0000259" key="7">
    <source>
        <dbReference type="PROSITE" id="PS50192"/>
    </source>
</evidence>
<evidence type="ECO:0000256" key="4">
    <source>
        <dbReference type="ARBA" id="ARBA00023136"/>
    </source>
</evidence>
<dbReference type="InterPro" id="IPR045242">
    <property type="entry name" value="Syntaxin"/>
</dbReference>
<feature type="transmembrane region" description="Helical" evidence="6">
    <location>
        <begin position="230"/>
        <end position="247"/>
    </location>
</feature>
<dbReference type="GO" id="GO:0005484">
    <property type="term" value="F:SNAP receptor activity"/>
    <property type="evidence" value="ECO:0007669"/>
    <property type="project" value="TreeGrafter"/>
</dbReference>
<keyword evidence="2" id="KW-0813">Transport</keyword>
<keyword evidence="6" id="KW-1133">Transmembrane helix</keyword>
<dbReference type="InterPro" id="IPR000727">
    <property type="entry name" value="T_SNARE_dom"/>
</dbReference>
<dbReference type="GO" id="GO:0000149">
    <property type="term" value="F:SNARE binding"/>
    <property type="evidence" value="ECO:0007669"/>
    <property type="project" value="TreeGrafter"/>
</dbReference>
<organism evidence="8 9">
    <name type="scientific">Parthenolecanium corni</name>
    <dbReference type="NCBI Taxonomy" id="536013"/>
    <lineage>
        <taxon>Eukaryota</taxon>
        <taxon>Metazoa</taxon>
        <taxon>Ecdysozoa</taxon>
        <taxon>Arthropoda</taxon>
        <taxon>Hexapoda</taxon>
        <taxon>Insecta</taxon>
        <taxon>Pterygota</taxon>
        <taxon>Neoptera</taxon>
        <taxon>Paraneoptera</taxon>
        <taxon>Hemiptera</taxon>
        <taxon>Sternorrhyncha</taxon>
        <taxon>Coccoidea</taxon>
        <taxon>Coccidae</taxon>
        <taxon>Parthenolecanium</taxon>
    </lineage>
</organism>
<dbReference type="PANTHER" id="PTHR19957">
    <property type="entry name" value="SYNTAXIN"/>
    <property type="match status" value="1"/>
</dbReference>
<evidence type="ECO:0000256" key="5">
    <source>
        <dbReference type="SAM" id="MobiDB-lite"/>
    </source>
</evidence>
<dbReference type="Proteomes" id="UP001367676">
    <property type="component" value="Unassembled WGS sequence"/>
</dbReference>
<dbReference type="CDD" id="cd15852">
    <property type="entry name" value="SNARE_Syntaxin8"/>
    <property type="match status" value="1"/>
</dbReference>
<dbReference type="GO" id="GO:0012505">
    <property type="term" value="C:endomembrane system"/>
    <property type="evidence" value="ECO:0007669"/>
    <property type="project" value="TreeGrafter"/>
</dbReference>
<dbReference type="GO" id="GO:0048278">
    <property type="term" value="P:vesicle docking"/>
    <property type="evidence" value="ECO:0007669"/>
    <property type="project" value="TreeGrafter"/>
</dbReference>